<keyword evidence="1" id="KW-1133">Transmembrane helix</keyword>
<evidence type="ECO:0000313" key="3">
    <source>
        <dbReference type="Proteomes" id="UP000503447"/>
    </source>
</evidence>
<gene>
    <name evidence="2" type="ORF">FTUN_4042</name>
</gene>
<dbReference type="EMBL" id="CP053452">
    <property type="protein sequence ID" value="QJW96485.1"/>
    <property type="molecule type" value="Genomic_DNA"/>
</dbReference>
<evidence type="ECO:0000256" key="1">
    <source>
        <dbReference type="SAM" id="Phobius"/>
    </source>
</evidence>
<name>A0A6M5YR21_9BACT</name>
<feature type="transmembrane region" description="Helical" evidence="1">
    <location>
        <begin position="12"/>
        <end position="29"/>
    </location>
</feature>
<dbReference type="KEGG" id="ftj:FTUN_4042"/>
<evidence type="ECO:0000313" key="2">
    <source>
        <dbReference type="EMBL" id="QJW96485.1"/>
    </source>
</evidence>
<feature type="transmembrane region" description="Helical" evidence="1">
    <location>
        <begin position="81"/>
        <end position="98"/>
    </location>
</feature>
<keyword evidence="3" id="KW-1185">Reference proteome</keyword>
<sequence>MFTLARRLSKYLSLFLGALMLTFGVLKFFQPFRGWFDVQIQESHLPHEAVLAGKLGEMVVGCLFLLSWLRRSLTAKTRERLLLIACSALVAQMGTAIYVHLQPQVPASVLPLGIKPPVIPVVVLLLALLTAFAVWKERRAEGASDVPAQ</sequence>
<organism evidence="2 3">
    <name type="scientific">Frigoriglobus tundricola</name>
    <dbReference type="NCBI Taxonomy" id="2774151"/>
    <lineage>
        <taxon>Bacteria</taxon>
        <taxon>Pseudomonadati</taxon>
        <taxon>Planctomycetota</taxon>
        <taxon>Planctomycetia</taxon>
        <taxon>Gemmatales</taxon>
        <taxon>Gemmataceae</taxon>
        <taxon>Frigoriglobus</taxon>
    </lineage>
</organism>
<keyword evidence="1" id="KW-0472">Membrane</keyword>
<feature type="transmembrane region" description="Helical" evidence="1">
    <location>
        <begin position="49"/>
        <end position="69"/>
    </location>
</feature>
<feature type="transmembrane region" description="Helical" evidence="1">
    <location>
        <begin position="118"/>
        <end position="135"/>
    </location>
</feature>
<accession>A0A6M5YR21</accession>
<proteinExistence type="predicted"/>
<dbReference type="AlphaFoldDB" id="A0A6M5YR21"/>
<keyword evidence="1" id="KW-0812">Transmembrane</keyword>
<dbReference type="Proteomes" id="UP000503447">
    <property type="component" value="Chromosome"/>
</dbReference>
<reference evidence="3" key="1">
    <citation type="submission" date="2020-05" db="EMBL/GenBank/DDBJ databases">
        <title>Frigoriglobus tundricola gen. nov., sp. nov., a psychrotolerant cellulolytic planctomycete of the family Gemmataceae with two divergent copies of 16S rRNA gene.</title>
        <authorList>
            <person name="Kulichevskaya I.S."/>
            <person name="Ivanova A.A."/>
            <person name="Naumoff D.G."/>
            <person name="Beletsky A.V."/>
            <person name="Rijpstra W.I.C."/>
            <person name="Sinninghe Damste J.S."/>
            <person name="Mardanov A.V."/>
            <person name="Ravin N.V."/>
            <person name="Dedysh S.N."/>
        </authorList>
    </citation>
    <scope>NUCLEOTIDE SEQUENCE [LARGE SCALE GENOMIC DNA]</scope>
    <source>
        <strain evidence="3">PL17</strain>
    </source>
</reference>
<protein>
    <submittedName>
        <fullName evidence="2">Uncharacterized protein</fullName>
    </submittedName>
</protein>
<dbReference type="RefSeq" id="WP_227254946.1">
    <property type="nucleotide sequence ID" value="NZ_CP053452.2"/>
</dbReference>